<sequence>MRQIFYQLVAKKIIPNTLRAYKNLSYLIAKARKNGDLPFDIMTNHTRFVIKENSWPDYKDFTKKIEKIYRKSKLANQRNHIEIWIEKDSLREWFEPITKEFDIPLIICRGYPSITTLYEASKRFKEIQKPIHILYFGDFDPSGEDIFRTIKERLVKDFKINPKKLHIKKIALTLKDVKQYKLPPSPTKATDSRSGKFVKKYGNFAVELEALPVKVLEQKIKRSIKNLLNWKQFQKDLKRERQEVKRLRKLVKKIET</sequence>
<reference evidence="1" key="1">
    <citation type="journal article" date="2020" name="mSystems">
        <title>Genome- and Community-Level Interaction Insights into Carbon Utilization and Element Cycling Functions of Hydrothermarchaeota in Hydrothermal Sediment.</title>
        <authorList>
            <person name="Zhou Z."/>
            <person name="Liu Y."/>
            <person name="Xu W."/>
            <person name="Pan J."/>
            <person name="Luo Z.H."/>
            <person name="Li M."/>
        </authorList>
    </citation>
    <scope>NUCLEOTIDE SEQUENCE [LARGE SCALE GENOMIC DNA]</scope>
    <source>
        <strain evidence="1">SpSt-751</strain>
    </source>
</reference>
<comment type="caution">
    <text evidence="1">The sequence shown here is derived from an EMBL/GenBank/DDBJ whole genome shotgun (WGS) entry which is preliminary data.</text>
</comment>
<evidence type="ECO:0008006" key="2">
    <source>
        <dbReference type="Google" id="ProtNLM"/>
    </source>
</evidence>
<dbReference type="GO" id="GO:0003677">
    <property type="term" value="F:DNA binding"/>
    <property type="evidence" value="ECO:0007669"/>
    <property type="project" value="InterPro"/>
</dbReference>
<dbReference type="EMBL" id="DTGA01000203">
    <property type="protein sequence ID" value="HGB31740.1"/>
    <property type="molecule type" value="Genomic_DNA"/>
</dbReference>
<organism evidence="1">
    <name type="scientific">Dictyoglomus turgidum</name>
    <dbReference type="NCBI Taxonomy" id="513050"/>
    <lineage>
        <taxon>Bacteria</taxon>
        <taxon>Pseudomonadati</taxon>
        <taxon>Dictyoglomota</taxon>
        <taxon>Dictyoglomia</taxon>
        <taxon>Dictyoglomales</taxon>
        <taxon>Dictyoglomaceae</taxon>
        <taxon>Dictyoglomus</taxon>
    </lineage>
</organism>
<evidence type="ECO:0000313" key="1">
    <source>
        <dbReference type="EMBL" id="HGB31740.1"/>
    </source>
</evidence>
<dbReference type="SUPFAM" id="SSF56726">
    <property type="entry name" value="DNA topoisomerase IV, alpha subunit"/>
    <property type="match status" value="1"/>
</dbReference>
<dbReference type="GO" id="GO:0005694">
    <property type="term" value="C:chromosome"/>
    <property type="evidence" value="ECO:0007669"/>
    <property type="project" value="InterPro"/>
</dbReference>
<accession>A0A7C3SP55</accession>
<proteinExistence type="predicted"/>
<gene>
    <name evidence="1" type="ORF">ENV35_07700</name>
</gene>
<dbReference type="Gene3D" id="3.40.1360.10">
    <property type="match status" value="1"/>
</dbReference>
<dbReference type="InterPro" id="IPR036078">
    <property type="entry name" value="Spo11/TopoVI_A_sf"/>
</dbReference>
<protein>
    <recommendedName>
        <fullName evidence="2">Wadjet protein JetD C-terminal domain-containing protein</fullName>
    </recommendedName>
</protein>
<dbReference type="AlphaFoldDB" id="A0A7C3SP55"/>
<name>A0A7C3SP55_9BACT</name>